<dbReference type="Proteomes" id="UP000681356">
    <property type="component" value="Unassembled WGS sequence"/>
</dbReference>
<comment type="caution">
    <text evidence="6">The sequence shown here is derived from an EMBL/GenBank/DDBJ whole genome shotgun (WGS) entry which is preliminary data.</text>
</comment>
<evidence type="ECO:0000313" key="6">
    <source>
        <dbReference type="EMBL" id="MBS0125946.1"/>
    </source>
</evidence>
<dbReference type="Pfam" id="PF22780">
    <property type="entry name" value="HI0933_like_1st"/>
    <property type="match status" value="1"/>
</dbReference>
<feature type="domain" description="RsdA/BaiN/AoA(So)-like Rossmann fold-like" evidence="4">
    <location>
        <begin position="3"/>
        <end position="384"/>
    </location>
</feature>
<accession>A0A8J7WHX7</accession>
<dbReference type="SUPFAM" id="SSF160996">
    <property type="entry name" value="HI0933 insert domain-like"/>
    <property type="match status" value="1"/>
</dbReference>
<dbReference type="InterPro" id="IPR036188">
    <property type="entry name" value="FAD/NAD-bd_sf"/>
</dbReference>
<dbReference type="InterPro" id="IPR023166">
    <property type="entry name" value="BaiN-like_dom_sf"/>
</dbReference>
<dbReference type="RefSeq" id="WP_212537908.1">
    <property type="nucleotide sequence ID" value="NZ_JAGTUU010000007.1"/>
</dbReference>
<sequence>MTQALVIGGGPAGLMAAEALLGAGVPVLLAEAKPTVARKFLMAGKSGLNLTRIEPFEDFLAAYGDSAECLRPMLAALPPDALRVWAEALGQETFTGSTGRLFPRAMKASPLLRAWLARLDAAGLDRRTRWRWQGWAGAECLFDTPDGPDRLSPTVTVMALGGASWARLGSDGGWTAHFAATGLPTVPFASSNAAIAVHWSPHMTPHFGTPIKGVAWQAGTIVSRGEAVISAKGIEGGGVYPLSPALRAGAALTLDLAPDLSQADIASRLARPRGKQSLSNHLRRALGLSPVARALLAEFARPLPHDPGDLARIVKALPIAHSGLRPMDEAISTTGGVPWAALDENLMLRDRPGTFVAGEMIDWDAPTGGYLLNACMATGLWAGRHAANWR</sequence>
<dbReference type="SUPFAM" id="SSF51905">
    <property type="entry name" value="FAD/NAD(P)-binding domain"/>
    <property type="match status" value="1"/>
</dbReference>
<dbReference type="PANTHER" id="PTHR42887">
    <property type="entry name" value="OS12G0638800 PROTEIN"/>
    <property type="match status" value="1"/>
</dbReference>
<evidence type="ECO:0000259" key="5">
    <source>
        <dbReference type="Pfam" id="PF22780"/>
    </source>
</evidence>
<proteinExistence type="predicted"/>
<keyword evidence="2" id="KW-0285">Flavoprotein</keyword>
<dbReference type="Pfam" id="PF03486">
    <property type="entry name" value="HI0933_like"/>
    <property type="match status" value="1"/>
</dbReference>
<dbReference type="InterPro" id="IPR022460">
    <property type="entry name" value="Flavoprotein_PP4765"/>
</dbReference>
<evidence type="ECO:0000313" key="7">
    <source>
        <dbReference type="Proteomes" id="UP000681356"/>
    </source>
</evidence>
<organism evidence="6 7">
    <name type="scientific">Thetidibacter halocola</name>
    <dbReference type="NCBI Taxonomy" id="2827239"/>
    <lineage>
        <taxon>Bacteria</taxon>
        <taxon>Pseudomonadati</taxon>
        <taxon>Pseudomonadota</taxon>
        <taxon>Alphaproteobacteria</taxon>
        <taxon>Rhodobacterales</taxon>
        <taxon>Roseobacteraceae</taxon>
        <taxon>Thetidibacter</taxon>
    </lineage>
</organism>
<dbReference type="AlphaFoldDB" id="A0A8J7WHX7"/>
<dbReference type="NCBIfam" id="TIGR03862">
    <property type="entry name" value="flavo_PP4765"/>
    <property type="match status" value="1"/>
</dbReference>
<evidence type="ECO:0000256" key="1">
    <source>
        <dbReference type="ARBA" id="ARBA00001974"/>
    </source>
</evidence>
<keyword evidence="3" id="KW-0274">FAD</keyword>
<dbReference type="InterPro" id="IPR055178">
    <property type="entry name" value="RsdA/BaiN/AoA(So)-like_dom"/>
</dbReference>
<feature type="domain" description="RsdA/BaiN/AoA(So)-like insert" evidence="5">
    <location>
        <begin position="191"/>
        <end position="332"/>
    </location>
</feature>
<dbReference type="Gene3D" id="3.50.50.60">
    <property type="entry name" value="FAD/NAD(P)-binding domain"/>
    <property type="match status" value="1"/>
</dbReference>
<protein>
    <submittedName>
        <fullName evidence="6">TIGR03862 family flavoprotein</fullName>
    </submittedName>
</protein>
<gene>
    <name evidence="6" type="ORF">KB874_17815</name>
</gene>
<dbReference type="InterPro" id="IPR004792">
    <property type="entry name" value="BaiN-like"/>
</dbReference>
<dbReference type="PANTHER" id="PTHR42887:SF1">
    <property type="entry name" value="BLR3961 PROTEIN"/>
    <property type="match status" value="1"/>
</dbReference>
<dbReference type="NCBIfam" id="TIGR00275">
    <property type="entry name" value="aminoacetone oxidase family FAD-binding enzyme"/>
    <property type="match status" value="1"/>
</dbReference>
<keyword evidence="7" id="KW-1185">Reference proteome</keyword>
<dbReference type="Gene3D" id="1.10.8.260">
    <property type="entry name" value="HI0933 insert domain-like"/>
    <property type="match status" value="1"/>
</dbReference>
<dbReference type="InterPro" id="IPR057661">
    <property type="entry name" value="RsdA/BaiN/AoA(So)_Rossmann"/>
</dbReference>
<evidence type="ECO:0000256" key="3">
    <source>
        <dbReference type="ARBA" id="ARBA00022827"/>
    </source>
</evidence>
<dbReference type="EMBL" id="JAGTUU010000007">
    <property type="protein sequence ID" value="MBS0125946.1"/>
    <property type="molecule type" value="Genomic_DNA"/>
</dbReference>
<evidence type="ECO:0000256" key="2">
    <source>
        <dbReference type="ARBA" id="ARBA00022630"/>
    </source>
</evidence>
<reference evidence="6" key="1">
    <citation type="submission" date="2021-04" db="EMBL/GenBank/DDBJ databases">
        <authorList>
            <person name="Yoon J."/>
        </authorList>
    </citation>
    <scope>NUCLEOTIDE SEQUENCE</scope>
    <source>
        <strain evidence="6">KMU-90</strain>
    </source>
</reference>
<name>A0A8J7WHX7_9RHOB</name>
<evidence type="ECO:0000259" key="4">
    <source>
        <dbReference type="Pfam" id="PF03486"/>
    </source>
</evidence>
<comment type="cofactor">
    <cofactor evidence="1">
        <name>FAD</name>
        <dbReference type="ChEBI" id="CHEBI:57692"/>
    </cofactor>
</comment>
<dbReference type="Gene3D" id="2.40.30.10">
    <property type="entry name" value="Translation factors"/>
    <property type="match status" value="1"/>
</dbReference>